<protein>
    <submittedName>
        <fullName evidence="2">Prolyl oligopeptidase family serine peptidase</fullName>
    </submittedName>
</protein>
<dbReference type="InterPro" id="IPR001375">
    <property type="entry name" value="Peptidase_S9_cat"/>
</dbReference>
<dbReference type="InterPro" id="IPR029058">
    <property type="entry name" value="AB_hydrolase_fold"/>
</dbReference>
<organism evidence="2 3">
    <name type="scientific">Hominifimenecus microfluidus</name>
    <dbReference type="NCBI Taxonomy" id="2885348"/>
    <lineage>
        <taxon>Bacteria</taxon>
        <taxon>Bacillati</taxon>
        <taxon>Bacillota</taxon>
        <taxon>Clostridia</taxon>
        <taxon>Lachnospirales</taxon>
        <taxon>Lachnospiraceae</taxon>
        <taxon>Hominifimenecus</taxon>
    </lineage>
</organism>
<dbReference type="Pfam" id="PF00326">
    <property type="entry name" value="Peptidase_S9"/>
    <property type="match status" value="1"/>
</dbReference>
<dbReference type="Proteomes" id="UP001198182">
    <property type="component" value="Unassembled WGS sequence"/>
</dbReference>
<dbReference type="AlphaFoldDB" id="A0AAE3ECY4"/>
<evidence type="ECO:0000313" key="3">
    <source>
        <dbReference type="Proteomes" id="UP001198182"/>
    </source>
</evidence>
<sequence length="457" mass="52147">MKHATTLPLAERRPLMNHEWQAITFQTDDTARIYLDQCIYETIHPLRFTKQGVMISETDFYRIYAPDLNFSIDGSEISLEFTDYIQYADFSDRALAGCPKREIVGGVPYMPVTDIQEAVLKLGSSVMVTDRGKIDLEDAPYLEGESLYLPVVEIMQYAFGANVQRLHEGTEKTFWARALTERDTISISFCRDFSLTKPYANALTRSRSKVYGDIYGTYWFPEGRRVMPYRVYVPYAYDSSKPQKALVTFPGGLANENSYFDRVPGGGFQREAEVHDYLVIGLTGYGVSTFFGSRIPILQTLDGIDYEHADPENPENWPQETLDLRAIAEQGMWTAMKEIERKWNVDKENLFAMGNSAGSNSTMYFFLKYPEIFRAAVPTGGFINYHFADMSQIRPGTLLHIIGTEDEYGFDDMIKAYAELDRLGIQYKKMIIGGGNHSLSWTFAVKDIFDFLDSNVR</sequence>
<evidence type="ECO:0000313" key="2">
    <source>
        <dbReference type="EMBL" id="MCC2232083.1"/>
    </source>
</evidence>
<feature type="domain" description="Peptidase S9 prolyl oligopeptidase catalytic" evidence="1">
    <location>
        <begin position="340"/>
        <end position="432"/>
    </location>
</feature>
<proteinExistence type="predicted"/>
<reference evidence="2" key="1">
    <citation type="submission" date="2021-10" db="EMBL/GenBank/DDBJ databases">
        <title>Anaerobic single-cell dispensing facilitates the cultivation of human gut bacteria.</title>
        <authorList>
            <person name="Afrizal A."/>
        </authorList>
    </citation>
    <scope>NUCLEOTIDE SEQUENCE</scope>
    <source>
        <strain evidence="2">CLA-AA-H215</strain>
    </source>
</reference>
<dbReference type="GO" id="GO:0008236">
    <property type="term" value="F:serine-type peptidase activity"/>
    <property type="evidence" value="ECO:0007669"/>
    <property type="project" value="InterPro"/>
</dbReference>
<dbReference type="EMBL" id="JAJEQR010000050">
    <property type="protein sequence ID" value="MCC2232083.1"/>
    <property type="molecule type" value="Genomic_DNA"/>
</dbReference>
<dbReference type="RefSeq" id="WP_308454569.1">
    <property type="nucleotide sequence ID" value="NZ_JAJEQR010000050.1"/>
</dbReference>
<dbReference type="SUPFAM" id="SSF53474">
    <property type="entry name" value="alpha/beta-Hydrolases"/>
    <property type="match status" value="1"/>
</dbReference>
<accession>A0AAE3ECY4</accession>
<name>A0AAE3ECY4_9FIRM</name>
<keyword evidence="3" id="KW-1185">Reference proteome</keyword>
<dbReference type="Gene3D" id="3.40.50.1820">
    <property type="entry name" value="alpha/beta hydrolase"/>
    <property type="match status" value="1"/>
</dbReference>
<comment type="caution">
    <text evidence="2">The sequence shown here is derived from an EMBL/GenBank/DDBJ whole genome shotgun (WGS) entry which is preliminary data.</text>
</comment>
<evidence type="ECO:0000259" key="1">
    <source>
        <dbReference type="Pfam" id="PF00326"/>
    </source>
</evidence>
<dbReference type="GO" id="GO:0006508">
    <property type="term" value="P:proteolysis"/>
    <property type="evidence" value="ECO:0007669"/>
    <property type="project" value="InterPro"/>
</dbReference>
<gene>
    <name evidence="2" type="ORF">LKD81_13935</name>
</gene>